<evidence type="ECO:0000313" key="2">
    <source>
        <dbReference type="EMBL" id="MPC49997.1"/>
    </source>
</evidence>
<dbReference type="AlphaFoldDB" id="A0A5B7FX45"/>
<feature type="region of interest" description="Disordered" evidence="1">
    <location>
        <begin position="1"/>
        <end position="38"/>
    </location>
</feature>
<proteinExistence type="predicted"/>
<evidence type="ECO:0000256" key="1">
    <source>
        <dbReference type="SAM" id="MobiDB-lite"/>
    </source>
</evidence>
<organism evidence="2 3">
    <name type="scientific">Portunus trituberculatus</name>
    <name type="common">Swimming crab</name>
    <name type="synonym">Neptunus trituberculatus</name>
    <dbReference type="NCBI Taxonomy" id="210409"/>
    <lineage>
        <taxon>Eukaryota</taxon>
        <taxon>Metazoa</taxon>
        <taxon>Ecdysozoa</taxon>
        <taxon>Arthropoda</taxon>
        <taxon>Crustacea</taxon>
        <taxon>Multicrustacea</taxon>
        <taxon>Malacostraca</taxon>
        <taxon>Eumalacostraca</taxon>
        <taxon>Eucarida</taxon>
        <taxon>Decapoda</taxon>
        <taxon>Pleocyemata</taxon>
        <taxon>Brachyura</taxon>
        <taxon>Eubrachyura</taxon>
        <taxon>Portunoidea</taxon>
        <taxon>Portunidae</taxon>
        <taxon>Portuninae</taxon>
        <taxon>Portunus</taxon>
    </lineage>
</organism>
<gene>
    <name evidence="2" type="ORF">E2C01_043816</name>
</gene>
<sequence length="121" mass="12466">MSLQTLEPWTRRQRDGRQSGQPGAPGSEQRVGGAGEAGPLTSLAAAAATTTAAAAPNRSSLSLALPPRLSLKGRLGRQTKGAQPPSPLARHFALYMALSPIAPPPPSLPVPARYVPCSNLP</sequence>
<evidence type="ECO:0000313" key="3">
    <source>
        <dbReference type="Proteomes" id="UP000324222"/>
    </source>
</evidence>
<protein>
    <submittedName>
        <fullName evidence="2">Uncharacterized protein</fullName>
    </submittedName>
</protein>
<comment type="caution">
    <text evidence="2">The sequence shown here is derived from an EMBL/GenBank/DDBJ whole genome shotgun (WGS) entry which is preliminary data.</text>
</comment>
<dbReference type="Proteomes" id="UP000324222">
    <property type="component" value="Unassembled WGS sequence"/>
</dbReference>
<accession>A0A5B7FX45</accession>
<reference evidence="2 3" key="1">
    <citation type="submission" date="2019-05" db="EMBL/GenBank/DDBJ databases">
        <title>Another draft genome of Portunus trituberculatus and its Hox gene families provides insights of decapod evolution.</title>
        <authorList>
            <person name="Jeong J.-H."/>
            <person name="Song I."/>
            <person name="Kim S."/>
            <person name="Choi T."/>
            <person name="Kim D."/>
            <person name="Ryu S."/>
            <person name="Kim W."/>
        </authorList>
    </citation>
    <scope>NUCLEOTIDE SEQUENCE [LARGE SCALE GENOMIC DNA]</scope>
    <source>
        <tissue evidence="2">Muscle</tissue>
    </source>
</reference>
<name>A0A5B7FX45_PORTR</name>
<keyword evidence="3" id="KW-1185">Reference proteome</keyword>
<dbReference type="EMBL" id="VSRR010009223">
    <property type="protein sequence ID" value="MPC49997.1"/>
    <property type="molecule type" value="Genomic_DNA"/>
</dbReference>